<dbReference type="InParanoid" id="A0A1Y2F5S0"/>
<gene>
    <name evidence="10" type="ORF">BCR35DRAFT_304644</name>
</gene>
<evidence type="ECO:0000256" key="4">
    <source>
        <dbReference type="ARBA" id="ARBA00022723"/>
    </source>
</evidence>
<dbReference type="GO" id="GO:0005737">
    <property type="term" value="C:cytoplasm"/>
    <property type="evidence" value="ECO:0007669"/>
    <property type="project" value="TreeGrafter"/>
</dbReference>
<dbReference type="GO" id="GO:0004022">
    <property type="term" value="F:alcohol dehydrogenase (NAD+) activity"/>
    <property type="evidence" value="ECO:0007669"/>
    <property type="project" value="UniProtKB-EC"/>
</dbReference>
<dbReference type="InterPro" id="IPR011032">
    <property type="entry name" value="GroES-like_sf"/>
</dbReference>
<dbReference type="AlphaFoldDB" id="A0A1Y2F5S0"/>
<dbReference type="Gene3D" id="3.90.180.10">
    <property type="entry name" value="Medium-chain alcohol dehydrogenases, catalytic domain"/>
    <property type="match status" value="1"/>
</dbReference>
<feature type="domain" description="Enoyl reductase (ER)" evidence="9">
    <location>
        <begin position="17"/>
        <end position="344"/>
    </location>
</feature>
<dbReference type="FunFam" id="3.40.50.720:FF:000039">
    <property type="entry name" value="Alcohol dehydrogenase AdhP"/>
    <property type="match status" value="1"/>
</dbReference>
<dbReference type="Pfam" id="PF08240">
    <property type="entry name" value="ADH_N"/>
    <property type="match status" value="1"/>
</dbReference>
<keyword evidence="5 8" id="KW-0862">Zinc</keyword>
<dbReference type="SMART" id="SM00829">
    <property type="entry name" value="PKS_ER"/>
    <property type="match status" value="1"/>
</dbReference>
<evidence type="ECO:0000313" key="11">
    <source>
        <dbReference type="Proteomes" id="UP000193467"/>
    </source>
</evidence>
<comment type="similarity">
    <text evidence="2 8">Belongs to the zinc-containing alcohol dehydrogenase family.</text>
</comment>
<comment type="cofactor">
    <cofactor evidence="1 8">
        <name>Zn(2+)</name>
        <dbReference type="ChEBI" id="CHEBI:29105"/>
    </cofactor>
</comment>
<dbReference type="PROSITE" id="PS00059">
    <property type="entry name" value="ADH_ZINC"/>
    <property type="match status" value="1"/>
</dbReference>
<dbReference type="EMBL" id="MCGR01000027">
    <property type="protein sequence ID" value="ORY79258.1"/>
    <property type="molecule type" value="Genomic_DNA"/>
</dbReference>
<keyword evidence="11" id="KW-1185">Reference proteome</keyword>
<evidence type="ECO:0000259" key="9">
    <source>
        <dbReference type="SMART" id="SM00829"/>
    </source>
</evidence>
<dbReference type="InterPro" id="IPR013154">
    <property type="entry name" value="ADH-like_N"/>
</dbReference>
<organism evidence="10 11">
    <name type="scientific">Leucosporidium creatinivorum</name>
    <dbReference type="NCBI Taxonomy" id="106004"/>
    <lineage>
        <taxon>Eukaryota</taxon>
        <taxon>Fungi</taxon>
        <taxon>Dikarya</taxon>
        <taxon>Basidiomycota</taxon>
        <taxon>Pucciniomycotina</taxon>
        <taxon>Microbotryomycetes</taxon>
        <taxon>Leucosporidiales</taxon>
        <taxon>Leucosporidium</taxon>
    </lineage>
</organism>
<dbReference type="InterPro" id="IPR020843">
    <property type="entry name" value="ER"/>
</dbReference>
<dbReference type="SUPFAM" id="SSF51735">
    <property type="entry name" value="NAD(P)-binding Rossmann-fold domains"/>
    <property type="match status" value="1"/>
</dbReference>
<dbReference type="PANTHER" id="PTHR42940">
    <property type="entry name" value="ALCOHOL DEHYDROGENASE 1-RELATED"/>
    <property type="match status" value="1"/>
</dbReference>
<dbReference type="CDD" id="cd08297">
    <property type="entry name" value="CAD3"/>
    <property type="match status" value="1"/>
</dbReference>
<dbReference type="InterPro" id="IPR013149">
    <property type="entry name" value="ADH-like_C"/>
</dbReference>
<dbReference type="Pfam" id="PF00107">
    <property type="entry name" value="ADH_zinc_N"/>
    <property type="match status" value="1"/>
</dbReference>
<keyword evidence="6" id="KW-0560">Oxidoreductase</keyword>
<dbReference type="Proteomes" id="UP000193467">
    <property type="component" value="Unassembled WGS sequence"/>
</dbReference>
<proteinExistence type="inferred from homology"/>
<dbReference type="EC" id="1.1.1.1" evidence="3"/>
<evidence type="ECO:0000256" key="6">
    <source>
        <dbReference type="ARBA" id="ARBA00023002"/>
    </source>
</evidence>
<evidence type="ECO:0000256" key="8">
    <source>
        <dbReference type="RuleBase" id="RU361277"/>
    </source>
</evidence>
<dbReference type="OrthoDB" id="1879366at2759"/>
<dbReference type="InterPro" id="IPR036291">
    <property type="entry name" value="NAD(P)-bd_dom_sf"/>
</dbReference>
<keyword evidence="7" id="KW-0520">NAD</keyword>
<reference evidence="10 11" key="1">
    <citation type="submission" date="2016-07" db="EMBL/GenBank/DDBJ databases">
        <title>Pervasive Adenine N6-methylation of Active Genes in Fungi.</title>
        <authorList>
            <consortium name="DOE Joint Genome Institute"/>
            <person name="Mondo S.J."/>
            <person name="Dannebaum R.O."/>
            <person name="Kuo R.C."/>
            <person name="Labutti K."/>
            <person name="Haridas S."/>
            <person name="Kuo A."/>
            <person name="Salamov A."/>
            <person name="Ahrendt S.R."/>
            <person name="Lipzen A."/>
            <person name="Sullivan W."/>
            <person name="Andreopoulos W.B."/>
            <person name="Clum A."/>
            <person name="Lindquist E."/>
            <person name="Daum C."/>
            <person name="Ramamoorthy G.K."/>
            <person name="Gryganskyi A."/>
            <person name="Culley D."/>
            <person name="Magnuson J.K."/>
            <person name="James T.Y."/>
            <person name="O'Malley M.A."/>
            <person name="Stajich J.E."/>
            <person name="Spatafora J.W."/>
            <person name="Visel A."/>
            <person name="Grigoriev I.V."/>
        </authorList>
    </citation>
    <scope>NUCLEOTIDE SEQUENCE [LARGE SCALE GENOMIC DNA]</scope>
    <source>
        <strain evidence="10 11">62-1032</strain>
    </source>
</reference>
<evidence type="ECO:0000256" key="3">
    <source>
        <dbReference type="ARBA" id="ARBA00013190"/>
    </source>
</evidence>
<evidence type="ECO:0000256" key="7">
    <source>
        <dbReference type="ARBA" id="ARBA00023027"/>
    </source>
</evidence>
<name>A0A1Y2F5S0_9BASI</name>
<dbReference type="InterPro" id="IPR002328">
    <property type="entry name" value="ADH_Zn_CS"/>
</dbReference>
<evidence type="ECO:0000256" key="5">
    <source>
        <dbReference type="ARBA" id="ARBA00022833"/>
    </source>
</evidence>
<dbReference type="SUPFAM" id="SSF50129">
    <property type="entry name" value="GroES-like"/>
    <property type="match status" value="1"/>
</dbReference>
<evidence type="ECO:0000256" key="1">
    <source>
        <dbReference type="ARBA" id="ARBA00001947"/>
    </source>
</evidence>
<comment type="caution">
    <text evidence="10">The sequence shown here is derived from an EMBL/GenBank/DDBJ whole genome shotgun (WGS) entry which is preliminary data.</text>
</comment>
<dbReference type="PANTHER" id="PTHR42940:SF3">
    <property type="entry name" value="ALCOHOL DEHYDROGENASE 1-RELATED"/>
    <property type="match status" value="1"/>
</dbReference>
<keyword evidence="4 8" id="KW-0479">Metal-binding</keyword>
<accession>A0A1Y2F5S0</accession>
<evidence type="ECO:0000256" key="2">
    <source>
        <dbReference type="ARBA" id="ARBA00008072"/>
    </source>
</evidence>
<dbReference type="STRING" id="106004.A0A1Y2F5S0"/>
<dbReference type="GO" id="GO:0008270">
    <property type="term" value="F:zinc ion binding"/>
    <property type="evidence" value="ECO:0007669"/>
    <property type="project" value="InterPro"/>
</dbReference>
<dbReference type="Gene3D" id="3.40.50.720">
    <property type="entry name" value="NAD(P)-binding Rossmann-like Domain"/>
    <property type="match status" value="1"/>
</dbReference>
<sequence>MSTIPAQARAAVLQAVGSSYEILNAAVPQPGPGEVLVRLQASGCCHSDVDAHTPKSPDALQPIRPLVGGHEGIGRVVLLGPGAEAHRKVGELVGIAFLAWSCGACEACTQASENLCQKAKFSGFTAQGTFAEYAVASAAHTIPIPDSLSAEQACPILCAGLTVYKGLKLVNPLAGQWCVIPGAGGGLGHLACQYASAMGLRVVGIDAPAKRDLVLRCGAEHFIDFTICGDVVAEVLKLTEGGAHVSMICSAHPSAYSQALAYARVLGTVVAIGLCPFGLHSAQLISKGLKLVGSMVGTVTDAKEALSFAARGLVKCEVETRGMEDIEQTLQDLEAGRIAGRVVIKIASEDF</sequence>
<evidence type="ECO:0000313" key="10">
    <source>
        <dbReference type="EMBL" id="ORY79258.1"/>
    </source>
</evidence>
<protein>
    <recommendedName>
        <fullName evidence="3">alcohol dehydrogenase</fullName>
        <ecNumber evidence="3">1.1.1.1</ecNumber>
    </recommendedName>
</protein>